<dbReference type="OrthoDB" id="541276at2759"/>
<dbReference type="PANTHER" id="PTHR44167">
    <property type="entry name" value="OVARIAN-SPECIFIC SERINE/THREONINE-PROTEIN KINASE LOK-RELATED"/>
    <property type="match status" value="1"/>
</dbReference>
<evidence type="ECO:0000256" key="1">
    <source>
        <dbReference type="ARBA" id="ARBA00022741"/>
    </source>
</evidence>
<dbReference type="PROSITE" id="PS50011">
    <property type="entry name" value="PROTEIN_KINASE_DOM"/>
    <property type="match status" value="1"/>
</dbReference>
<dbReference type="PROSITE" id="PS00108">
    <property type="entry name" value="PROTEIN_KINASE_ST"/>
    <property type="match status" value="1"/>
</dbReference>
<dbReference type="EMBL" id="PGCJ01000842">
    <property type="protein sequence ID" value="PLW17851.1"/>
    <property type="molecule type" value="Genomic_DNA"/>
</dbReference>
<dbReference type="Pfam" id="PF00069">
    <property type="entry name" value="Pkinase"/>
    <property type="match status" value="1"/>
</dbReference>
<dbReference type="SMART" id="SM00220">
    <property type="entry name" value="S_TKc"/>
    <property type="match status" value="1"/>
</dbReference>
<comment type="caution">
    <text evidence="6">The sequence shown here is derived from an EMBL/GenBank/DDBJ whole genome shotgun (WGS) entry which is preliminary data.</text>
</comment>
<dbReference type="PROSITE" id="PS00107">
    <property type="entry name" value="PROTEIN_KINASE_ATP"/>
    <property type="match status" value="1"/>
</dbReference>
<name>A0A2N5SX88_9BASI</name>
<dbReference type="GO" id="GO:0004674">
    <property type="term" value="F:protein serine/threonine kinase activity"/>
    <property type="evidence" value="ECO:0007669"/>
    <property type="project" value="TreeGrafter"/>
</dbReference>
<feature type="region of interest" description="Disordered" evidence="4">
    <location>
        <begin position="26"/>
        <end position="45"/>
    </location>
</feature>
<dbReference type="InterPro" id="IPR017441">
    <property type="entry name" value="Protein_kinase_ATP_BS"/>
</dbReference>
<dbReference type="InterPro" id="IPR008271">
    <property type="entry name" value="Ser/Thr_kinase_AS"/>
</dbReference>
<evidence type="ECO:0000259" key="5">
    <source>
        <dbReference type="PROSITE" id="PS50011"/>
    </source>
</evidence>
<dbReference type="AlphaFoldDB" id="A0A2N5SX88"/>
<dbReference type="STRING" id="200324.A0A2N5SX88"/>
<evidence type="ECO:0000313" key="6">
    <source>
        <dbReference type="EMBL" id="PLW17851.1"/>
    </source>
</evidence>
<sequence length="710" mass="79422">MTLRNRWPRDLTCNSCAGVANLVPKFKSPNTSERKTPQSNSLANDEHTAIRIAPLRFAPGDRKVLHQWKKLGSPCAPGFKTQLQLIANGKSVKTAVNDPAYSLPAARHFLAVQHYPHLMSINPLTTYGLINTAEPYYPTHELVIEEYFVLAQLHKTINLFDLGKKTTAATMSRKAATLLRTLIQHIELRCRSTASTSWNRRKKDPGVADEIRQNFQSVDAGDESSFTKLSKPGKIDPSLERLDSSSLFLPVAGIITSAVVHLACFLASSTLKLPSSKAPIKNKKFVNRDVLSTVQPHSKTYKFTRVTEMPHKPYKFTRVTELPHKPYKFTRVTELPHKPDWKSRIQLLKMLLFDADVIPGWQIQTNQILGQGGFGTVYLAHSTRQPTVSAVKVTQNFGQLLEARQEIQLHSELSQHEHYNILPLLQTMETPSYFFLVTPYMSRGTLEYQIRDRCHFIHNPSHILLVFRQIASAVAFCHEKGVAHRDIKPANILCNFDLQVYLGDFGLATTEYDSKSFWCGTRAYMGPECLGGLFTLAASYNTFANDVWSLGVVLINILTSAQPWVLVSFVDQPAGTLKASQALKNLGAVQVDFINQLQHLLIQLQLLHTQLCSPRRIVQPSGVARHPTRPKDLTCDSRAGVGNLVQKFESPKTSKRKTPRSNSLANAEQVPRPKAAKSPSHKPRKTTLPVRPQPAKEPSSKISSPAHRPS</sequence>
<keyword evidence="7" id="KW-1185">Reference proteome</keyword>
<dbReference type="Gene3D" id="1.10.510.10">
    <property type="entry name" value="Transferase(Phosphotransferase) domain 1"/>
    <property type="match status" value="1"/>
</dbReference>
<organism evidence="6 7">
    <name type="scientific">Puccinia coronata f. sp. avenae</name>
    <dbReference type="NCBI Taxonomy" id="200324"/>
    <lineage>
        <taxon>Eukaryota</taxon>
        <taxon>Fungi</taxon>
        <taxon>Dikarya</taxon>
        <taxon>Basidiomycota</taxon>
        <taxon>Pucciniomycotina</taxon>
        <taxon>Pucciniomycetes</taxon>
        <taxon>Pucciniales</taxon>
        <taxon>Pucciniaceae</taxon>
        <taxon>Puccinia</taxon>
    </lineage>
</organism>
<dbReference type="Proteomes" id="UP000235388">
    <property type="component" value="Unassembled WGS sequence"/>
</dbReference>
<dbReference type="InterPro" id="IPR000719">
    <property type="entry name" value="Prot_kinase_dom"/>
</dbReference>
<dbReference type="PANTHER" id="PTHR44167:SF24">
    <property type="entry name" value="SERINE_THREONINE-PROTEIN KINASE CHK2"/>
    <property type="match status" value="1"/>
</dbReference>
<keyword evidence="1 3" id="KW-0547">Nucleotide-binding</keyword>
<protein>
    <recommendedName>
        <fullName evidence="5">Protein kinase domain-containing protein</fullName>
    </recommendedName>
</protein>
<dbReference type="InterPro" id="IPR011009">
    <property type="entry name" value="Kinase-like_dom_sf"/>
</dbReference>
<dbReference type="SUPFAM" id="SSF56112">
    <property type="entry name" value="Protein kinase-like (PK-like)"/>
    <property type="match status" value="1"/>
</dbReference>
<dbReference type="GO" id="GO:0005737">
    <property type="term" value="C:cytoplasm"/>
    <property type="evidence" value="ECO:0007669"/>
    <property type="project" value="TreeGrafter"/>
</dbReference>
<dbReference type="GO" id="GO:0044773">
    <property type="term" value="P:mitotic DNA damage checkpoint signaling"/>
    <property type="evidence" value="ECO:0007669"/>
    <property type="project" value="TreeGrafter"/>
</dbReference>
<evidence type="ECO:0000313" key="7">
    <source>
        <dbReference type="Proteomes" id="UP000235388"/>
    </source>
</evidence>
<accession>A0A2N5SX88</accession>
<dbReference type="GO" id="GO:0005524">
    <property type="term" value="F:ATP binding"/>
    <property type="evidence" value="ECO:0007669"/>
    <property type="project" value="UniProtKB-UniRule"/>
</dbReference>
<feature type="domain" description="Protein kinase" evidence="5">
    <location>
        <begin position="363"/>
        <end position="629"/>
    </location>
</feature>
<feature type="binding site" evidence="3">
    <location>
        <position position="392"/>
    </location>
    <ligand>
        <name>ATP</name>
        <dbReference type="ChEBI" id="CHEBI:30616"/>
    </ligand>
</feature>
<feature type="region of interest" description="Disordered" evidence="4">
    <location>
        <begin position="644"/>
        <end position="710"/>
    </location>
</feature>
<evidence type="ECO:0000256" key="2">
    <source>
        <dbReference type="ARBA" id="ARBA00022840"/>
    </source>
</evidence>
<reference evidence="6 7" key="1">
    <citation type="submission" date="2017-11" db="EMBL/GenBank/DDBJ databases">
        <title>De novo assembly and phasing of dikaryotic genomes from two isolates of Puccinia coronata f. sp. avenae, the causal agent of oat crown rust.</title>
        <authorList>
            <person name="Miller M.E."/>
            <person name="Zhang Y."/>
            <person name="Omidvar V."/>
            <person name="Sperschneider J."/>
            <person name="Schwessinger B."/>
            <person name="Raley C."/>
            <person name="Palmer J.M."/>
            <person name="Garnica D."/>
            <person name="Upadhyaya N."/>
            <person name="Rathjen J."/>
            <person name="Taylor J.M."/>
            <person name="Park R.F."/>
            <person name="Dodds P.N."/>
            <person name="Hirsch C.D."/>
            <person name="Kianian S.F."/>
            <person name="Figueroa M."/>
        </authorList>
    </citation>
    <scope>NUCLEOTIDE SEQUENCE [LARGE SCALE GENOMIC DNA]</scope>
    <source>
        <strain evidence="6">12NC29</strain>
    </source>
</reference>
<gene>
    <name evidence="6" type="ORF">PCANC_15554</name>
</gene>
<keyword evidence="2 3" id="KW-0067">ATP-binding</keyword>
<proteinExistence type="predicted"/>
<dbReference type="GO" id="GO:0005634">
    <property type="term" value="C:nucleus"/>
    <property type="evidence" value="ECO:0007669"/>
    <property type="project" value="TreeGrafter"/>
</dbReference>
<evidence type="ECO:0000256" key="4">
    <source>
        <dbReference type="SAM" id="MobiDB-lite"/>
    </source>
</evidence>
<evidence type="ECO:0000256" key="3">
    <source>
        <dbReference type="PROSITE-ProRule" id="PRU10141"/>
    </source>
</evidence>